<dbReference type="AlphaFoldDB" id="A0AAD7FKY6"/>
<keyword evidence="2" id="KW-1185">Reference proteome</keyword>
<reference evidence="1" key="1">
    <citation type="submission" date="2023-03" db="EMBL/GenBank/DDBJ databases">
        <title>Massive genome expansion in bonnet fungi (Mycena s.s.) driven by repeated elements and novel gene families across ecological guilds.</title>
        <authorList>
            <consortium name="Lawrence Berkeley National Laboratory"/>
            <person name="Harder C.B."/>
            <person name="Miyauchi S."/>
            <person name="Viragh M."/>
            <person name="Kuo A."/>
            <person name="Thoen E."/>
            <person name="Andreopoulos B."/>
            <person name="Lu D."/>
            <person name="Skrede I."/>
            <person name="Drula E."/>
            <person name="Henrissat B."/>
            <person name="Morin E."/>
            <person name="Kohler A."/>
            <person name="Barry K."/>
            <person name="LaButti K."/>
            <person name="Morin E."/>
            <person name="Salamov A."/>
            <person name="Lipzen A."/>
            <person name="Mereny Z."/>
            <person name="Hegedus B."/>
            <person name="Baldrian P."/>
            <person name="Stursova M."/>
            <person name="Weitz H."/>
            <person name="Taylor A."/>
            <person name="Grigoriev I.V."/>
            <person name="Nagy L.G."/>
            <person name="Martin F."/>
            <person name="Kauserud H."/>
        </authorList>
    </citation>
    <scope>NUCLEOTIDE SEQUENCE</scope>
    <source>
        <strain evidence="1">9284</strain>
    </source>
</reference>
<evidence type="ECO:0000313" key="1">
    <source>
        <dbReference type="EMBL" id="KAJ7630251.1"/>
    </source>
</evidence>
<organism evidence="1 2">
    <name type="scientific">Roridomyces roridus</name>
    <dbReference type="NCBI Taxonomy" id="1738132"/>
    <lineage>
        <taxon>Eukaryota</taxon>
        <taxon>Fungi</taxon>
        <taxon>Dikarya</taxon>
        <taxon>Basidiomycota</taxon>
        <taxon>Agaricomycotina</taxon>
        <taxon>Agaricomycetes</taxon>
        <taxon>Agaricomycetidae</taxon>
        <taxon>Agaricales</taxon>
        <taxon>Marasmiineae</taxon>
        <taxon>Mycenaceae</taxon>
        <taxon>Roridomyces</taxon>
    </lineage>
</organism>
<dbReference type="EMBL" id="JARKIF010000009">
    <property type="protein sequence ID" value="KAJ7630251.1"/>
    <property type="molecule type" value="Genomic_DNA"/>
</dbReference>
<gene>
    <name evidence="1" type="ORF">FB45DRAFT_1027482</name>
</gene>
<name>A0AAD7FKY6_9AGAR</name>
<comment type="caution">
    <text evidence="1">The sequence shown here is derived from an EMBL/GenBank/DDBJ whole genome shotgun (WGS) entry which is preliminary data.</text>
</comment>
<dbReference type="Proteomes" id="UP001221142">
    <property type="component" value="Unassembled WGS sequence"/>
</dbReference>
<evidence type="ECO:0000313" key="2">
    <source>
        <dbReference type="Proteomes" id="UP001221142"/>
    </source>
</evidence>
<protein>
    <submittedName>
        <fullName evidence="1">Uncharacterized protein</fullName>
    </submittedName>
</protein>
<proteinExistence type="predicted"/>
<accession>A0AAD7FKY6</accession>
<sequence>MSPSLTPSSASSTSHSSFLAGPLFLLAYTPEPLLDVLFPIYPGPLLDFLCLRVPSPSSTARVLARHLYPSPVLLFRINIVYQCNGLLPQRYPKTSFLAILCDTRCSPITSSSPVFPSLEVETPPACLSMTTARFRTHRRLQRRKKQPRSLRPTSGFHYHYPLHYTHPRIRSDSSPCTTEIPRDSRLANTLAYPWAFHESNACLYQSGFTPTVVPIESSPIHTRFDSPSFSSQPGRPPRTLPCFVIRSVALRFLFSSSNHLVSLFLLCFACTHIRHSIHAPCGP</sequence>